<evidence type="ECO:0000313" key="2">
    <source>
        <dbReference type="Proteomes" id="UP000187209"/>
    </source>
</evidence>
<evidence type="ECO:0000313" key="1">
    <source>
        <dbReference type="EMBL" id="OMJ91459.1"/>
    </source>
</evidence>
<protein>
    <submittedName>
        <fullName evidence="1">Uncharacterized protein</fullName>
    </submittedName>
</protein>
<keyword evidence="2" id="KW-1185">Reference proteome</keyword>
<dbReference type="Proteomes" id="UP000187209">
    <property type="component" value="Unassembled WGS sequence"/>
</dbReference>
<organism evidence="1 2">
    <name type="scientific">Stentor coeruleus</name>
    <dbReference type="NCBI Taxonomy" id="5963"/>
    <lineage>
        <taxon>Eukaryota</taxon>
        <taxon>Sar</taxon>
        <taxon>Alveolata</taxon>
        <taxon>Ciliophora</taxon>
        <taxon>Postciliodesmatophora</taxon>
        <taxon>Heterotrichea</taxon>
        <taxon>Heterotrichida</taxon>
        <taxon>Stentoridae</taxon>
        <taxon>Stentor</taxon>
    </lineage>
</organism>
<reference evidence="1 2" key="1">
    <citation type="submission" date="2016-11" db="EMBL/GenBank/DDBJ databases">
        <title>The macronuclear genome of Stentor coeruleus: a giant cell with tiny introns.</title>
        <authorList>
            <person name="Slabodnick M."/>
            <person name="Ruby J.G."/>
            <person name="Reiff S.B."/>
            <person name="Swart E.C."/>
            <person name="Gosai S."/>
            <person name="Prabakaran S."/>
            <person name="Witkowska E."/>
            <person name="Larue G.E."/>
            <person name="Fisher S."/>
            <person name="Freeman R.M."/>
            <person name="Gunawardena J."/>
            <person name="Chu W."/>
            <person name="Stover N.A."/>
            <person name="Gregory B.D."/>
            <person name="Nowacki M."/>
            <person name="Derisi J."/>
            <person name="Roy S.W."/>
            <person name="Marshall W.F."/>
            <person name="Sood P."/>
        </authorList>
    </citation>
    <scope>NUCLEOTIDE SEQUENCE [LARGE SCALE GENOMIC DNA]</scope>
    <source>
        <strain evidence="1">WM001</strain>
    </source>
</reference>
<dbReference type="EMBL" id="MPUH01000080">
    <property type="protein sequence ID" value="OMJ91459.1"/>
    <property type="molecule type" value="Genomic_DNA"/>
</dbReference>
<sequence>MGCITSSNTGKRCDSIETIAGDSKQSDMNLQSKRVVKSRFVRVLAKSKPKLRVIYEVSPSMEFSTIV</sequence>
<comment type="caution">
    <text evidence="1">The sequence shown here is derived from an EMBL/GenBank/DDBJ whole genome shotgun (WGS) entry which is preliminary data.</text>
</comment>
<proteinExistence type="predicted"/>
<dbReference type="AlphaFoldDB" id="A0A1R2CR30"/>
<name>A0A1R2CR30_9CILI</name>
<accession>A0A1R2CR30</accession>
<gene>
    <name evidence="1" type="ORF">SteCoe_5939</name>
</gene>